<feature type="transmembrane region" description="Helical" evidence="1">
    <location>
        <begin position="180"/>
        <end position="205"/>
    </location>
</feature>
<accession>A0A093XFR0</accession>
<gene>
    <name evidence="2" type="ORF">GQ26_0310800</name>
</gene>
<keyword evidence="1" id="KW-0812">Transmembrane</keyword>
<feature type="transmembrane region" description="Helical" evidence="1">
    <location>
        <begin position="151"/>
        <end position="174"/>
    </location>
</feature>
<evidence type="ECO:0000256" key="1">
    <source>
        <dbReference type="SAM" id="Phobius"/>
    </source>
</evidence>
<feature type="transmembrane region" description="Helical" evidence="1">
    <location>
        <begin position="66"/>
        <end position="96"/>
    </location>
</feature>
<feature type="transmembrane region" description="Helical" evidence="1">
    <location>
        <begin position="119"/>
        <end position="139"/>
    </location>
</feature>
<evidence type="ECO:0000313" key="2">
    <source>
        <dbReference type="EMBL" id="KFX44018.1"/>
    </source>
</evidence>
<dbReference type="EMBL" id="JPOX01000031">
    <property type="protein sequence ID" value="KFX44018.1"/>
    <property type="molecule type" value="Genomic_DNA"/>
</dbReference>
<sequence length="223" mass="24264">MAKIPSIIEQYRPSLYVLASQVVAATLNAAAKFIETTDEAVHPFMILTPNDTSKVHMLLGTHDVRWLLVLRALGGICSATGFFCALGALLGVMLIAQPEGIFNTSTTVYNVSEDAHDRLYGLGFGILGFCGGVVALTSIRRIGTRAHPLTSVNIFAWWLMILSGMATIITQGITWPKSPIIWGVLFYIGICGVLMLGTVGHPVILPPTQDWVAQMLNVLKWWP</sequence>
<reference key="1">
    <citation type="journal article" date="2014" name="PLoS Genet.">
        <title>Signature Gene Expression Reveals Novel Clues to the Molecular Mechanisms of Dimorphic Transition in Penicillium marneffei.</title>
        <authorList>
            <person name="Yang E."/>
            <person name="Wang G."/>
            <person name="Cai J."/>
            <person name="Woo P.C."/>
            <person name="Lau S.K."/>
            <person name="Yuen K.-Y."/>
            <person name="Chow W.-N."/>
            <person name="Lin X."/>
        </authorList>
    </citation>
    <scope>NUCLEOTIDE SEQUENCE [LARGE SCALE GENOMIC DNA]</scope>
    <source>
        <strain>PM1</strain>
    </source>
</reference>
<keyword evidence="1" id="KW-0472">Membrane</keyword>
<organism evidence="2">
    <name type="scientific">Talaromyces marneffei PM1</name>
    <dbReference type="NCBI Taxonomy" id="1077442"/>
    <lineage>
        <taxon>Eukaryota</taxon>
        <taxon>Fungi</taxon>
        <taxon>Dikarya</taxon>
        <taxon>Ascomycota</taxon>
        <taxon>Pezizomycotina</taxon>
        <taxon>Eurotiomycetes</taxon>
        <taxon>Eurotiomycetidae</taxon>
        <taxon>Eurotiales</taxon>
        <taxon>Trichocomaceae</taxon>
        <taxon>Talaromyces</taxon>
        <taxon>Talaromyces sect. Talaromyces</taxon>
    </lineage>
</organism>
<proteinExistence type="predicted"/>
<dbReference type="HOGENOM" id="CLU_1240842_0_0_1"/>
<comment type="caution">
    <text evidence="2">The sequence shown here is derived from an EMBL/GenBank/DDBJ whole genome shotgun (WGS) entry which is preliminary data.</text>
</comment>
<reference evidence="2" key="2">
    <citation type="journal article" date="2014" name="PLoS Genet.">
        <title>Signature gene expression reveals novel clues to the molecular mechanisms of dimorphic transition in Penicillium marneffei.</title>
        <authorList>
            <person name="Yang E."/>
            <person name="Wang G."/>
            <person name="Cai J."/>
            <person name="Woo P.C."/>
            <person name="Lau S.K."/>
            <person name="Yuen K.-Y."/>
            <person name="Chow W.-N."/>
            <person name="Lin X."/>
        </authorList>
    </citation>
    <scope>NUCLEOTIDE SEQUENCE</scope>
    <source>
        <strain evidence="2">PM1</strain>
    </source>
</reference>
<dbReference type="AlphaFoldDB" id="A0A093XFR0"/>
<keyword evidence="1" id="KW-1133">Transmembrane helix</keyword>
<protein>
    <submittedName>
        <fullName evidence="2">Putative transport protein</fullName>
    </submittedName>
</protein>
<name>A0A093XFR0_TALMA</name>